<evidence type="ECO:0000313" key="3">
    <source>
        <dbReference type="Proteomes" id="UP000234748"/>
    </source>
</evidence>
<dbReference type="AlphaFoldDB" id="A0A2N5M321"/>
<comment type="caution">
    <text evidence="2">The sequence shown here is derived from an EMBL/GenBank/DDBJ whole genome shotgun (WGS) entry which is preliminary data.</text>
</comment>
<dbReference type="EMBL" id="PGUY01000052">
    <property type="protein sequence ID" value="PLT28769.1"/>
    <property type="molecule type" value="Genomic_DNA"/>
</dbReference>
<organism evidence="2 3">
    <name type="scientific">Peribacillus deserti</name>
    <dbReference type="NCBI Taxonomy" id="673318"/>
    <lineage>
        <taxon>Bacteria</taxon>
        <taxon>Bacillati</taxon>
        <taxon>Bacillota</taxon>
        <taxon>Bacilli</taxon>
        <taxon>Bacillales</taxon>
        <taxon>Bacillaceae</taxon>
        <taxon>Peribacillus</taxon>
    </lineage>
</organism>
<sequence length="61" mass="6904">MLILTTGVKLLSEKAPSRKRRGGSRTRRGKRVPLGVINREIQQSYYKKLHIRGAGNGKRIC</sequence>
<accession>A0A2N5M321</accession>
<evidence type="ECO:0000313" key="2">
    <source>
        <dbReference type="EMBL" id="PLT28769.1"/>
    </source>
</evidence>
<evidence type="ECO:0000256" key="1">
    <source>
        <dbReference type="SAM" id="MobiDB-lite"/>
    </source>
</evidence>
<reference evidence="2 3" key="1">
    <citation type="submission" date="2017-11" db="EMBL/GenBank/DDBJ databases">
        <title>Comparitive Functional Genomics of Dry Heat Resistant strains isolated from the Viking Spacecraft.</title>
        <authorList>
            <person name="Seuylemezian A."/>
            <person name="Cooper K."/>
            <person name="Vaishampayan P."/>
        </authorList>
    </citation>
    <scope>NUCLEOTIDE SEQUENCE [LARGE SCALE GENOMIC DNA]</scope>
    <source>
        <strain evidence="2 3">V1-29</strain>
    </source>
</reference>
<proteinExistence type="predicted"/>
<feature type="compositionally biased region" description="Basic residues" evidence="1">
    <location>
        <begin position="17"/>
        <end position="31"/>
    </location>
</feature>
<keyword evidence="3" id="KW-1185">Reference proteome</keyword>
<name>A0A2N5M321_9BACI</name>
<gene>
    <name evidence="2" type="ORF">CUU66_16880</name>
</gene>
<feature type="region of interest" description="Disordered" evidence="1">
    <location>
        <begin position="13"/>
        <end position="32"/>
    </location>
</feature>
<dbReference type="Proteomes" id="UP000234748">
    <property type="component" value="Unassembled WGS sequence"/>
</dbReference>
<protein>
    <submittedName>
        <fullName evidence="2">Uncharacterized protein</fullName>
    </submittedName>
</protein>